<dbReference type="InterPro" id="IPR003810">
    <property type="entry name" value="Mntp/YtaF"/>
</dbReference>
<dbReference type="STRING" id="1122155.SAMN02745158_02008"/>
<feature type="transmembrane region" description="Helical" evidence="8">
    <location>
        <begin position="35"/>
        <end position="59"/>
    </location>
</feature>
<evidence type="ECO:0000256" key="4">
    <source>
        <dbReference type="ARBA" id="ARBA00022989"/>
    </source>
</evidence>
<keyword evidence="7 8" id="KW-0464">Manganese</keyword>
<comment type="function">
    <text evidence="8">Probably functions as a manganese efflux pump.</text>
</comment>
<dbReference type="PANTHER" id="PTHR35529:SF1">
    <property type="entry name" value="MANGANESE EFFLUX PUMP MNTP-RELATED"/>
    <property type="match status" value="1"/>
</dbReference>
<feature type="transmembrane region" description="Helical" evidence="8">
    <location>
        <begin position="109"/>
        <end position="129"/>
    </location>
</feature>
<dbReference type="PANTHER" id="PTHR35529">
    <property type="entry name" value="MANGANESE EFFLUX PUMP MNTP-RELATED"/>
    <property type="match status" value="1"/>
</dbReference>
<dbReference type="RefSeq" id="WP_072851271.1">
    <property type="nucleotide sequence ID" value="NZ_FQVI01000009.1"/>
</dbReference>
<evidence type="ECO:0000256" key="3">
    <source>
        <dbReference type="ARBA" id="ARBA00022692"/>
    </source>
</evidence>
<dbReference type="HAMAP" id="MF_01521">
    <property type="entry name" value="MntP_pump"/>
    <property type="match status" value="1"/>
</dbReference>
<name>A0A1M4XL32_9CLOT</name>
<feature type="transmembrane region" description="Helical" evidence="8">
    <location>
        <begin position="136"/>
        <end position="158"/>
    </location>
</feature>
<evidence type="ECO:0000313" key="10">
    <source>
        <dbReference type="Proteomes" id="UP000184245"/>
    </source>
</evidence>
<feature type="transmembrane region" description="Helical" evidence="8">
    <location>
        <begin position="71"/>
        <end position="89"/>
    </location>
</feature>
<reference evidence="9 10" key="1">
    <citation type="submission" date="2016-11" db="EMBL/GenBank/DDBJ databases">
        <authorList>
            <person name="Jaros S."/>
            <person name="Januszkiewicz K."/>
            <person name="Wedrychowicz H."/>
        </authorList>
    </citation>
    <scope>NUCLEOTIDE SEQUENCE [LARGE SCALE GENOMIC DNA]</scope>
    <source>
        <strain evidence="9 10">DSM 17459</strain>
    </source>
</reference>
<comment type="similarity">
    <text evidence="8">Belongs to the MntP (TC 9.B.29) family.</text>
</comment>
<comment type="subcellular location">
    <subcellularLocation>
        <location evidence="8">Cell membrane</location>
        <topology evidence="8">Multi-pass membrane protein</topology>
    </subcellularLocation>
</comment>
<keyword evidence="6 8" id="KW-0472">Membrane</keyword>
<evidence type="ECO:0000256" key="6">
    <source>
        <dbReference type="ARBA" id="ARBA00023136"/>
    </source>
</evidence>
<dbReference type="OrthoDB" id="9811590at2"/>
<proteinExistence type="inferred from homology"/>
<keyword evidence="1 8" id="KW-0813">Transport</keyword>
<dbReference type="Proteomes" id="UP000184245">
    <property type="component" value="Unassembled WGS sequence"/>
</dbReference>
<dbReference type="EMBL" id="FQVI01000009">
    <property type="protein sequence ID" value="SHE94098.1"/>
    <property type="molecule type" value="Genomic_DNA"/>
</dbReference>
<keyword evidence="5 8" id="KW-0406">Ion transport</keyword>
<evidence type="ECO:0000256" key="8">
    <source>
        <dbReference type="HAMAP-Rule" id="MF_01521"/>
    </source>
</evidence>
<keyword evidence="2 8" id="KW-1003">Cell membrane</keyword>
<dbReference type="Pfam" id="PF02659">
    <property type="entry name" value="Mntp"/>
    <property type="match status" value="1"/>
</dbReference>
<gene>
    <name evidence="8" type="primary">mntP</name>
    <name evidence="9" type="ORF">SAMN02745158_02008</name>
</gene>
<evidence type="ECO:0000256" key="1">
    <source>
        <dbReference type="ARBA" id="ARBA00022448"/>
    </source>
</evidence>
<sequence length="189" mass="19978">MGIMELFLLAVGLSMDAFAVSVCKGLAMQKITVKRAGIVGLWFGGFQALMPLLGYVLGVQFKEKITAVDHWIAFVLLALIGGNMVREALSGECAECGDTDASLDVKTMFLLAVATSVDALAVGITFAFLEVHIIRAISFIGIVTFVLSAVGVKVGNIFGTRYKAKAELAGGVILILIGAKILLEHLGFL</sequence>
<evidence type="ECO:0000256" key="2">
    <source>
        <dbReference type="ARBA" id="ARBA00022475"/>
    </source>
</evidence>
<evidence type="ECO:0000256" key="5">
    <source>
        <dbReference type="ARBA" id="ARBA00023065"/>
    </source>
</evidence>
<organism evidence="9 10">
    <name type="scientific">Lactonifactor longoviformis DSM 17459</name>
    <dbReference type="NCBI Taxonomy" id="1122155"/>
    <lineage>
        <taxon>Bacteria</taxon>
        <taxon>Bacillati</taxon>
        <taxon>Bacillota</taxon>
        <taxon>Clostridia</taxon>
        <taxon>Eubacteriales</taxon>
        <taxon>Clostridiaceae</taxon>
        <taxon>Lactonifactor</taxon>
    </lineage>
</organism>
<protein>
    <recommendedName>
        <fullName evidence="8">Putative manganese efflux pump MntP</fullName>
    </recommendedName>
</protein>
<evidence type="ECO:0000313" key="9">
    <source>
        <dbReference type="EMBL" id="SHE94098.1"/>
    </source>
</evidence>
<accession>A0A1M4XL32</accession>
<dbReference type="GO" id="GO:0005886">
    <property type="term" value="C:plasma membrane"/>
    <property type="evidence" value="ECO:0007669"/>
    <property type="project" value="UniProtKB-SubCell"/>
</dbReference>
<keyword evidence="4 8" id="KW-1133">Transmembrane helix</keyword>
<keyword evidence="3 8" id="KW-0812">Transmembrane</keyword>
<feature type="transmembrane region" description="Helical" evidence="8">
    <location>
        <begin position="164"/>
        <end position="183"/>
    </location>
</feature>
<keyword evidence="10" id="KW-1185">Reference proteome</keyword>
<dbReference type="GO" id="GO:0005384">
    <property type="term" value="F:manganese ion transmembrane transporter activity"/>
    <property type="evidence" value="ECO:0007669"/>
    <property type="project" value="UniProtKB-UniRule"/>
</dbReference>
<evidence type="ECO:0000256" key="7">
    <source>
        <dbReference type="ARBA" id="ARBA00023211"/>
    </source>
</evidence>
<dbReference type="InterPro" id="IPR022929">
    <property type="entry name" value="Put_MntP"/>
</dbReference>
<dbReference type="AlphaFoldDB" id="A0A1M4XL32"/>